<comment type="caution">
    <text evidence="1">The sequence shown here is derived from an EMBL/GenBank/DDBJ whole genome shotgun (WGS) entry which is preliminary data.</text>
</comment>
<dbReference type="EMBL" id="JAKILJ010000008">
    <property type="protein sequence ID" value="MCL1104641.1"/>
    <property type="molecule type" value="Genomic_DNA"/>
</dbReference>
<evidence type="ECO:0000313" key="1">
    <source>
        <dbReference type="EMBL" id="MCL1104641.1"/>
    </source>
</evidence>
<dbReference type="InterPro" id="IPR029058">
    <property type="entry name" value="AB_hydrolase_fold"/>
</dbReference>
<dbReference type="InterPro" id="IPR011990">
    <property type="entry name" value="TPR-like_helical_dom_sf"/>
</dbReference>
<reference evidence="1" key="1">
    <citation type="submission" date="2022-01" db="EMBL/GenBank/DDBJ databases">
        <title>Whole genome-based taxonomy of the Shewanellaceae.</title>
        <authorList>
            <person name="Martin-Rodriguez A.J."/>
        </authorList>
    </citation>
    <scope>NUCLEOTIDE SEQUENCE</scope>
    <source>
        <strain evidence="1">DSM 23803</strain>
    </source>
</reference>
<dbReference type="Pfam" id="PF00756">
    <property type="entry name" value="Esterase"/>
    <property type="match status" value="1"/>
</dbReference>
<name>A0A9X1Z2Y6_9GAMM</name>
<evidence type="ECO:0000313" key="2">
    <source>
        <dbReference type="Proteomes" id="UP001139408"/>
    </source>
</evidence>
<dbReference type="AlphaFoldDB" id="A0A9X1Z2Y6"/>
<accession>A0A9X1Z2Y6</accession>
<protein>
    <recommendedName>
        <fullName evidence="3">Esterase</fullName>
    </recommendedName>
</protein>
<dbReference type="InterPro" id="IPR000801">
    <property type="entry name" value="Esterase-like"/>
</dbReference>
<dbReference type="RefSeq" id="WP_229780017.1">
    <property type="nucleotide sequence ID" value="NZ_BMQI01000022.1"/>
</dbReference>
<proteinExistence type="predicted"/>
<evidence type="ECO:0008006" key="3">
    <source>
        <dbReference type="Google" id="ProtNLM"/>
    </source>
</evidence>
<organism evidence="1 2">
    <name type="scientific">Shewanella algicola</name>
    <dbReference type="NCBI Taxonomy" id="640633"/>
    <lineage>
        <taxon>Bacteria</taxon>
        <taxon>Pseudomonadati</taxon>
        <taxon>Pseudomonadota</taxon>
        <taxon>Gammaproteobacteria</taxon>
        <taxon>Alteromonadales</taxon>
        <taxon>Shewanellaceae</taxon>
        <taxon>Shewanella</taxon>
    </lineage>
</organism>
<dbReference type="SUPFAM" id="SSF53474">
    <property type="entry name" value="alpha/beta-Hydrolases"/>
    <property type="match status" value="1"/>
</dbReference>
<dbReference type="SUPFAM" id="SSF48452">
    <property type="entry name" value="TPR-like"/>
    <property type="match status" value="1"/>
</dbReference>
<dbReference type="Proteomes" id="UP001139408">
    <property type="component" value="Unassembled WGS sequence"/>
</dbReference>
<sequence>MATVMNHYTAKGLNLWGRCLLSGCLLLSVVVVNAYAVNVPQIDAFPQPQTEILSVNSSSFNTTADFVVTLPNGYTDHPDKHYVVLLDLHPRSHLYLSGMHDWMSHNGGWPWLDTIIITAPNGHKGLGELKSASIEKRGDQGLLDFFEQHLLPAIDKQYRTNGFRVFNGFTGNAGLVLHSLLNRPQLFNAYIAASPVLSDDFAFVLNDAPKLLNTLKGKQRLLFMSTSDSDFEQRQLDSFAMLEDMLATHANAQLSYKIKRFDGSYYMTQPILATAMGIEMIFNDVHTVLAADSAVSQQGTSAILAYYKRLSDDVYGFDIPAIDSLLALGASFVNDNPAQAIAVYQDTLNAYPKAHTAYHALAMVYAGSGELTKAITAEKQALASTDHPFYLNKYTQQLAKFQQQQQ</sequence>
<dbReference type="Gene3D" id="1.25.40.10">
    <property type="entry name" value="Tetratricopeptide repeat domain"/>
    <property type="match status" value="1"/>
</dbReference>
<dbReference type="Gene3D" id="3.40.50.1820">
    <property type="entry name" value="alpha/beta hydrolase"/>
    <property type="match status" value="1"/>
</dbReference>
<keyword evidence="2" id="KW-1185">Reference proteome</keyword>
<gene>
    <name evidence="1" type="ORF">L2749_05130</name>
</gene>